<dbReference type="Proteomes" id="UP000077002">
    <property type="component" value="Unassembled WGS sequence"/>
</dbReference>
<dbReference type="EMBL" id="LVKK01000002">
    <property type="protein sequence ID" value="OAG45268.1"/>
    <property type="molecule type" value="Genomic_DNA"/>
</dbReference>
<feature type="region of interest" description="Disordered" evidence="3">
    <location>
        <begin position="743"/>
        <end position="807"/>
    </location>
</feature>
<dbReference type="GO" id="GO:0003924">
    <property type="term" value="F:GTPase activity"/>
    <property type="evidence" value="ECO:0007669"/>
    <property type="project" value="InterPro"/>
</dbReference>
<feature type="compositionally biased region" description="Low complexity" evidence="3">
    <location>
        <begin position="843"/>
        <end position="867"/>
    </location>
</feature>
<dbReference type="InterPro" id="IPR001401">
    <property type="entry name" value="Dynamin_GTPase"/>
</dbReference>
<evidence type="ECO:0000259" key="5">
    <source>
        <dbReference type="PROSITE" id="PS51718"/>
    </source>
</evidence>
<dbReference type="InterPro" id="IPR027417">
    <property type="entry name" value="P-loop_NTPase"/>
</dbReference>
<keyword evidence="1" id="KW-0547">Nucleotide-binding</keyword>
<organism evidence="6 7">
    <name type="scientific">Fonsecaea monophora</name>
    <dbReference type="NCBI Taxonomy" id="254056"/>
    <lineage>
        <taxon>Eukaryota</taxon>
        <taxon>Fungi</taxon>
        <taxon>Dikarya</taxon>
        <taxon>Ascomycota</taxon>
        <taxon>Pezizomycotina</taxon>
        <taxon>Eurotiomycetes</taxon>
        <taxon>Chaetothyriomycetidae</taxon>
        <taxon>Chaetothyriales</taxon>
        <taxon>Herpotrichiellaceae</taxon>
        <taxon>Fonsecaea</taxon>
    </lineage>
</organism>
<dbReference type="InterPro" id="IPR020850">
    <property type="entry name" value="GED_dom"/>
</dbReference>
<dbReference type="SUPFAM" id="SSF52540">
    <property type="entry name" value="P-loop containing nucleoside triphosphate hydrolases"/>
    <property type="match status" value="1"/>
</dbReference>
<dbReference type="SMART" id="SM00053">
    <property type="entry name" value="DYNc"/>
    <property type="match status" value="1"/>
</dbReference>
<sequence length="1015" mass="111827">MAIDISKSTIALFQSQDRLELLNDIDKFRQHGLVNLPQIVVCGDTSSGKSSVLEALSGIPFPVDSTMCTRFATEIALRYSSEETVTGEAFITPGSRSSDEHRVRVGAFRMTVSANLDTIPEILREAQKVMGVDEAGGISRDVLHLKLSGRPLPNLTLVDLPGLIHSATNLDDITKVQDLVKYYFQQKESLIMTTVSAENPIENQGILTLSRQFDPSGERSIGVITKPDILRRPEKARLAPTVLELARNQHAAFKFKREWQIMRCLTDDERQRGADRDSIETDLFLQDPWDGFDRRRLGTRSLRAVLCEYLEEHILHVLPELIKSLEVKIASVKLSLQELGPHRATPDERRQYLIRISRRYAQIVRDALNGDYSDTFFDKTDAAKRLRAKTMALTDEFEDTMRARGHTFEVRDFAFGSSMPAEPDEPRFITKADALAKVGKLIEGYRGPELPLLFNPRLVGELFKEQSQKWPKISAKYTEDICHAVEIFLRKVVDSICPSTSRIGELILREVFQDAIHSHQQKLNEKVWELFNPYTVSFLYSTRARLRISLNRVQTIDGTSVDGDGTASKYSVSSHRMVRGPGQEKEPCLAILQISKAYYDVALETFVENVVMLGVESCLLSKLEEMFSPETVAQMKEDKLQLLGGETPEMISERTDLTTRLKTLDTALKNCRRHASREFGLDLKRASAAGNTMPIIGNTARASSPRTEQQHLPSASLTTASPPVIHATAAPALNSTAALPPVSPATMPLPPTPTTMPPVFNTAAAPKPAAPLSQQLSSSALVVPATGTKSSSPRPTSPGPQPKSSLLFTPVQSSKQAFGTPDPGKSNVFLSSSSSNLFGAAPTISPSAGSSSDPSTRTSGFSGFSSGKPSEKPAGFSPSGGILGRRSSGPIEFDVQTIELPPPRTGDISFVDGIFSLKDRLDHGRDFWLDAISPFGSNDMLQCLAAYRREGFEGISFERRNPTDPEKDVAVRYESASISRLFGGSKKMGVSYCNWVFFLKDLNLFVEIGKTSPPV</sequence>
<evidence type="ECO:0008006" key="8">
    <source>
        <dbReference type="Google" id="ProtNLM"/>
    </source>
</evidence>
<dbReference type="GO" id="GO:0005525">
    <property type="term" value="F:GTP binding"/>
    <property type="evidence" value="ECO:0007669"/>
    <property type="project" value="InterPro"/>
</dbReference>
<dbReference type="PROSITE" id="PS51388">
    <property type="entry name" value="GED"/>
    <property type="match status" value="1"/>
</dbReference>
<dbReference type="GeneID" id="34595798"/>
<dbReference type="GO" id="GO:0016559">
    <property type="term" value="P:peroxisome fission"/>
    <property type="evidence" value="ECO:0007669"/>
    <property type="project" value="TreeGrafter"/>
</dbReference>
<dbReference type="PANTHER" id="PTHR11566">
    <property type="entry name" value="DYNAMIN"/>
    <property type="match status" value="1"/>
</dbReference>
<dbReference type="GO" id="GO:0048312">
    <property type="term" value="P:intracellular distribution of mitochondria"/>
    <property type="evidence" value="ECO:0007669"/>
    <property type="project" value="TreeGrafter"/>
</dbReference>
<feature type="compositionally biased region" description="Polar residues" evidence="3">
    <location>
        <begin position="700"/>
        <end position="721"/>
    </location>
</feature>
<comment type="caution">
    <text evidence="6">The sequence shown here is derived from an EMBL/GenBank/DDBJ whole genome shotgun (WGS) entry which is preliminary data.</text>
</comment>
<feature type="domain" description="Dynamin-type G" evidence="5">
    <location>
        <begin position="33"/>
        <end position="319"/>
    </location>
</feature>
<dbReference type="RefSeq" id="XP_022517220.1">
    <property type="nucleotide sequence ID" value="XM_022650606.1"/>
</dbReference>
<dbReference type="InterPro" id="IPR000375">
    <property type="entry name" value="Dynamin_stalk"/>
</dbReference>
<dbReference type="GO" id="GO:0008017">
    <property type="term" value="F:microtubule binding"/>
    <property type="evidence" value="ECO:0007669"/>
    <property type="project" value="TreeGrafter"/>
</dbReference>
<evidence type="ECO:0000313" key="6">
    <source>
        <dbReference type="EMBL" id="OAG45268.1"/>
    </source>
</evidence>
<dbReference type="Pfam" id="PF00350">
    <property type="entry name" value="Dynamin_N"/>
    <property type="match status" value="1"/>
</dbReference>
<evidence type="ECO:0000259" key="4">
    <source>
        <dbReference type="PROSITE" id="PS51388"/>
    </source>
</evidence>
<dbReference type="GO" id="GO:0005739">
    <property type="term" value="C:mitochondrion"/>
    <property type="evidence" value="ECO:0007669"/>
    <property type="project" value="TreeGrafter"/>
</dbReference>
<dbReference type="AlphaFoldDB" id="A0A177FM04"/>
<dbReference type="GO" id="GO:0006897">
    <property type="term" value="P:endocytosis"/>
    <property type="evidence" value="ECO:0007669"/>
    <property type="project" value="TreeGrafter"/>
</dbReference>
<evidence type="ECO:0000256" key="2">
    <source>
        <dbReference type="ARBA" id="ARBA00023134"/>
    </source>
</evidence>
<dbReference type="PANTHER" id="PTHR11566:SF21">
    <property type="entry name" value="DYNAMIN RELATED PROTEIN 1, ISOFORM A"/>
    <property type="match status" value="1"/>
</dbReference>
<name>A0A177FM04_9EURO</name>
<feature type="region of interest" description="Disordered" evidence="3">
    <location>
        <begin position="696"/>
        <end position="721"/>
    </location>
</feature>
<dbReference type="GO" id="GO:0016020">
    <property type="term" value="C:membrane"/>
    <property type="evidence" value="ECO:0007669"/>
    <property type="project" value="TreeGrafter"/>
</dbReference>
<evidence type="ECO:0000256" key="3">
    <source>
        <dbReference type="SAM" id="MobiDB-lite"/>
    </source>
</evidence>
<accession>A0A177FM04</accession>
<feature type="compositionally biased region" description="Pro residues" evidence="3">
    <location>
        <begin position="743"/>
        <end position="756"/>
    </location>
</feature>
<dbReference type="Gene3D" id="3.40.50.300">
    <property type="entry name" value="P-loop containing nucleotide triphosphate hydrolases"/>
    <property type="match status" value="1"/>
</dbReference>
<dbReference type="OrthoDB" id="415706at2759"/>
<proteinExistence type="predicted"/>
<dbReference type="GO" id="GO:0005874">
    <property type="term" value="C:microtubule"/>
    <property type="evidence" value="ECO:0007669"/>
    <property type="project" value="TreeGrafter"/>
</dbReference>
<feature type="compositionally biased region" description="Low complexity" evidence="3">
    <location>
        <begin position="770"/>
        <end position="784"/>
    </location>
</feature>
<keyword evidence="2" id="KW-0342">GTP-binding</keyword>
<dbReference type="Gene3D" id="1.20.120.1240">
    <property type="entry name" value="Dynamin, middle domain"/>
    <property type="match status" value="1"/>
</dbReference>
<dbReference type="PRINTS" id="PR00195">
    <property type="entry name" value="DYNAMIN"/>
</dbReference>
<dbReference type="GO" id="GO:0000266">
    <property type="term" value="P:mitochondrial fission"/>
    <property type="evidence" value="ECO:0007669"/>
    <property type="project" value="TreeGrafter"/>
</dbReference>
<evidence type="ECO:0000313" key="7">
    <source>
        <dbReference type="Proteomes" id="UP000077002"/>
    </source>
</evidence>
<feature type="domain" description="GED" evidence="4">
    <location>
        <begin position="588"/>
        <end position="679"/>
    </location>
</feature>
<keyword evidence="7" id="KW-1185">Reference proteome</keyword>
<dbReference type="PROSITE" id="PS51718">
    <property type="entry name" value="G_DYNAMIN_2"/>
    <property type="match status" value="1"/>
</dbReference>
<gene>
    <name evidence="6" type="ORF">AYO21_00616</name>
</gene>
<evidence type="ECO:0000256" key="1">
    <source>
        <dbReference type="ARBA" id="ARBA00022741"/>
    </source>
</evidence>
<feature type="region of interest" description="Disordered" evidence="3">
    <location>
        <begin position="843"/>
        <end position="888"/>
    </location>
</feature>
<dbReference type="CDD" id="cd08771">
    <property type="entry name" value="DLP_1"/>
    <property type="match status" value="1"/>
</dbReference>
<dbReference type="InterPro" id="IPR030381">
    <property type="entry name" value="G_DYNAMIN_dom"/>
</dbReference>
<reference evidence="6 7" key="1">
    <citation type="submission" date="2016-03" db="EMBL/GenBank/DDBJ databases">
        <title>Draft genome sequence of the Fonsecaea monophora CBS 269.37.</title>
        <authorList>
            <person name="Bombassaro A."/>
            <person name="Vinicius W.A."/>
            <person name="De Hoog S."/>
            <person name="Sun J."/>
            <person name="Souza E.M."/>
            <person name="Raittz R.T."/>
            <person name="Costa F."/>
            <person name="Leao A.C."/>
            <person name="Tadra-Sfeir M.Z."/>
            <person name="Baura V."/>
            <person name="Balsanelli E."/>
            <person name="Pedrosa F.O."/>
            <person name="Moreno L.F."/>
            <person name="Steffens M.B."/>
            <person name="Xi L."/>
            <person name="Bocca A.L."/>
            <person name="Felipe M.S."/>
            <person name="Teixeira M."/>
            <person name="Telles Filho F.Q."/>
            <person name="Azevedo C.M."/>
            <person name="Gomes R."/>
            <person name="Vicente V.A."/>
        </authorList>
    </citation>
    <scope>NUCLEOTIDE SEQUENCE [LARGE SCALE GENOMIC DNA]</scope>
    <source>
        <strain evidence="6 7">CBS 269.37</strain>
    </source>
</reference>
<dbReference type="Pfam" id="PF01031">
    <property type="entry name" value="Dynamin_M"/>
    <property type="match status" value="1"/>
</dbReference>
<dbReference type="InterPro" id="IPR022812">
    <property type="entry name" value="Dynamin"/>
</dbReference>
<dbReference type="InterPro" id="IPR045063">
    <property type="entry name" value="Dynamin_N"/>
</dbReference>
<protein>
    <recommendedName>
        <fullName evidence="8">GED domain-containing protein</fullName>
    </recommendedName>
</protein>